<sequence>MRIIILFLLGMLSFNAWSNENIYREISSVVNESAIVQKNTVYDATSNTLYSASFERINKVNHLKLKVYSEAENRYRLVQNLDIEMPSDEVTAVEIIDQYLIVFSRRNYHRFSVTGDGHVSFIESLPLPLTLSENFSIKPLKASYFLAYDYYHEEQKGYVLHLDDSGILTKSFDIPIPEKQLRESEQYYFDVLSDQLWIVSVYQRTFKFLKYQLDFENGIGEQLLHQTTVLDDSFDYVNNSLYLTKINSLENLVYVRMSRMEFIFSVNEVVENKFEADTEYTAATASPDNLDYHVEGDKLVRIDWQNLQPVRQNSGIVSIGIHHFLNNKLLMVPDFDANETKLIEFNGNVLRDTEKRVVGGFSGKLPSSLGQQNSFFESETNQLMLFGDNEFFVWNYQPPTNDISYRARSHISQNDTIQNVSQMEYVGYTLESYFFLVRSNTDASSTLLRMQLDGEEFKLKQEVNLTLNGEISAVLQSIIVNDTTIVALHYSREQAFDISICKIEELTANIDCQSSPFLQHQLFNSGSSDYQFVRLGDSYKLLFASKRDIDVTLAHRTTMPILSFDNELEQFVVESEIKLEKDEHETRYLGVDNVLHFDQNNVLIDYNYSSKFYYQFNETSSSWESQQAARSAFNIGQGLQGSHSNDYFIDYIGWAWVFDTKDFGFYRSKQVNNLNSDGYVSYIVVDDSKGFALYHGALPEIRTFEFVDTQPFVDKRTLSSLSVEGVQDQPLHIDFSDHFLNLKPGDITLSLNSGFDETNFNHRNLKWDGKVLSGTLDNDDMFDDEGFASNLRIKAKWHENQIQRSSNFTIKLVNVNDAPDLYAPLTTQYLKANELYQGELLEIAYDPDRGLLDFSVSNLPSGMELLNGRTIQGAIAKKGTYTITVVATERDGLSLTFDIPIVVNASGQPPKAGGGNSGGGITSPLAILALLSLCLLQLSRRKV</sequence>
<evidence type="ECO:0000313" key="1">
    <source>
        <dbReference type="EMBL" id="TLU67550.1"/>
    </source>
</evidence>
<dbReference type="InterPro" id="IPR013783">
    <property type="entry name" value="Ig-like_fold"/>
</dbReference>
<evidence type="ECO:0008006" key="3">
    <source>
        <dbReference type="Google" id="ProtNLM"/>
    </source>
</evidence>
<comment type="caution">
    <text evidence="1">The sequence shown here is derived from an EMBL/GenBank/DDBJ whole genome shotgun (WGS) entry which is preliminary data.</text>
</comment>
<dbReference type="Proteomes" id="UP000307790">
    <property type="component" value="Unassembled WGS sequence"/>
</dbReference>
<dbReference type="RefSeq" id="WP_138318153.1">
    <property type="nucleotide sequence ID" value="NZ_VCBC01000002.1"/>
</dbReference>
<evidence type="ECO:0000313" key="2">
    <source>
        <dbReference type="Proteomes" id="UP000307790"/>
    </source>
</evidence>
<keyword evidence="2" id="KW-1185">Reference proteome</keyword>
<dbReference type="OrthoDB" id="9830553at2"/>
<dbReference type="AlphaFoldDB" id="A0A5R9IPU9"/>
<organism evidence="1 2">
    <name type="scientific">Thalassotalea litorea</name>
    <dbReference type="NCBI Taxonomy" id="2020715"/>
    <lineage>
        <taxon>Bacteria</taxon>
        <taxon>Pseudomonadati</taxon>
        <taxon>Pseudomonadota</taxon>
        <taxon>Gammaproteobacteria</taxon>
        <taxon>Alteromonadales</taxon>
        <taxon>Colwelliaceae</taxon>
        <taxon>Thalassotalea</taxon>
    </lineage>
</organism>
<reference evidence="1 2" key="1">
    <citation type="submission" date="2019-05" db="EMBL/GenBank/DDBJ databases">
        <title>Genome sequences of Thalassotalea litorea 1K03283.</title>
        <authorList>
            <person name="Zhang D."/>
        </authorList>
    </citation>
    <scope>NUCLEOTIDE SEQUENCE [LARGE SCALE GENOMIC DNA]</scope>
    <source>
        <strain evidence="1 2">MCCC 1K03283</strain>
    </source>
</reference>
<accession>A0A5R9IPU9</accession>
<dbReference type="Gene3D" id="2.60.40.10">
    <property type="entry name" value="Immunoglobulins"/>
    <property type="match status" value="1"/>
</dbReference>
<name>A0A5R9IPU9_9GAMM</name>
<gene>
    <name evidence="1" type="ORF">FE810_00965</name>
</gene>
<protein>
    <recommendedName>
        <fullName evidence="3">Cadherin domain-containing protein</fullName>
    </recommendedName>
</protein>
<dbReference type="EMBL" id="VCBC01000002">
    <property type="protein sequence ID" value="TLU67550.1"/>
    <property type="molecule type" value="Genomic_DNA"/>
</dbReference>
<proteinExistence type="predicted"/>